<accession>A0A413VW13</accession>
<keyword evidence="1" id="KW-0472">Membrane</keyword>
<evidence type="ECO:0000256" key="1">
    <source>
        <dbReference type="SAM" id="Phobius"/>
    </source>
</evidence>
<dbReference type="RefSeq" id="WP_122200929.1">
    <property type="nucleotide sequence ID" value="NZ_CABJFV010000002.1"/>
</dbReference>
<protein>
    <submittedName>
        <fullName evidence="2">ABC transporter permease</fullName>
    </submittedName>
</protein>
<organism evidence="2 3">
    <name type="scientific">Bacteroides nordii</name>
    <dbReference type="NCBI Taxonomy" id="291645"/>
    <lineage>
        <taxon>Bacteria</taxon>
        <taxon>Pseudomonadati</taxon>
        <taxon>Bacteroidota</taxon>
        <taxon>Bacteroidia</taxon>
        <taxon>Bacteroidales</taxon>
        <taxon>Bacteroidaceae</taxon>
        <taxon>Bacteroides</taxon>
    </lineage>
</organism>
<sequence>MKLIWKLLRQHISIGQLAGFFLANLFGMVIVLLSVQFYKDIIPMFTEGDSFMKKDYIIATKKISTLGAFAGKSNTFSPQEIENLKKQPFTKSVGAFTPSQFKVSAGLGMQEAGIRLSTDMFFEAVPDEYVDVKLDKWHFDEETHTIPIIIPRNYLNLYNFGFAQSRSLPKLSEGVMSLIQMDIMMRGNGRVEQYKGNIVGFSNRLNTILIPESFMVWANKNFAPEAEAQPSRLIIEVGNPADASIAKYFQQKGYETEDGKLDAGKTTYFLRLIVGIVLGVGLFISVLSFYILMLSIFLLFQKNTTKLENLLLIGYSPARVARPYQTLTLGLNIVVLIVSISLVAWLRHSYTATLSLLFPQLEIGSLWPAITIGILLFVIVSAFNLFTIRKKVYSIWRGHH</sequence>
<dbReference type="AlphaFoldDB" id="A0A413VW13"/>
<feature type="transmembrane region" description="Helical" evidence="1">
    <location>
        <begin position="268"/>
        <end position="300"/>
    </location>
</feature>
<reference evidence="2 3" key="1">
    <citation type="submission" date="2018-08" db="EMBL/GenBank/DDBJ databases">
        <title>A genome reference for cultivated species of the human gut microbiota.</title>
        <authorList>
            <person name="Zou Y."/>
            <person name="Xue W."/>
            <person name="Luo G."/>
        </authorList>
    </citation>
    <scope>NUCLEOTIDE SEQUENCE [LARGE SCALE GENOMIC DNA]</scope>
    <source>
        <strain evidence="2 3">AM40-30BH</strain>
    </source>
</reference>
<keyword evidence="1" id="KW-0812">Transmembrane</keyword>
<dbReference type="EMBL" id="QSGO01000002">
    <property type="protein sequence ID" value="RHB37806.1"/>
    <property type="molecule type" value="Genomic_DNA"/>
</dbReference>
<feature type="transmembrane region" description="Helical" evidence="1">
    <location>
        <begin position="327"/>
        <end position="346"/>
    </location>
</feature>
<dbReference type="Proteomes" id="UP000284379">
    <property type="component" value="Unassembled WGS sequence"/>
</dbReference>
<name>A0A413VW13_9BACE</name>
<keyword evidence="1" id="KW-1133">Transmembrane helix</keyword>
<comment type="caution">
    <text evidence="2">The sequence shown here is derived from an EMBL/GenBank/DDBJ whole genome shotgun (WGS) entry which is preliminary data.</text>
</comment>
<evidence type="ECO:0000313" key="2">
    <source>
        <dbReference type="EMBL" id="RHB37806.1"/>
    </source>
</evidence>
<feature type="transmembrane region" description="Helical" evidence="1">
    <location>
        <begin position="366"/>
        <end position="387"/>
    </location>
</feature>
<feature type="transmembrane region" description="Helical" evidence="1">
    <location>
        <begin position="12"/>
        <end position="35"/>
    </location>
</feature>
<proteinExistence type="predicted"/>
<evidence type="ECO:0000313" key="3">
    <source>
        <dbReference type="Proteomes" id="UP000284379"/>
    </source>
</evidence>
<gene>
    <name evidence="2" type="ORF">DW888_04375</name>
</gene>